<evidence type="ECO:0000313" key="4">
    <source>
        <dbReference type="Proteomes" id="UP000190669"/>
    </source>
</evidence>
<feature type="transmembrane region" description="Helical" evidence="1">
    <location>
        <begin position="64"/>
        <end position="84"/>
    </location>
</feature>
<feature type="transmembrane region" description="Helical" evidence="1">
    <location>
        <begin position="6"/>
        <end position="25"/>
    </location>
</feature>
<dbReference type="Proteomes" id="UP000190669">
    <property type="component" value="Unassembled WGS sequence"/>
</dbReference>
<evidence type="ECO:0000313" key="5">
    <source>
        <dbReference type="Proteomes" id="UP000251937"/>
    </source>
</evidence>
<evidence type="ECO:0000313" key="3">
    <source>
        <dbReference type="EMBL" id="SQA89771.1"/>
    </source>
</evidence>
<keyword evidence="4" id="KW-1185">Reference proteome</keyword>
<organism evidence="3 5">
    <name type="scientific">Chryseobacterium balustinum</name>
    <dbReference type="NCBI Taxonomy" id="246"/>
    <lineage>
        <taxon>Bacteria</taxon>
        <taxon>Pseudomonadati</taxon>
        <taxon>Bacteroidota</taxon>
        <taxon>Flavobacteriia</taxon>
        <taxon>Flavobacteriales</taxon>
        <taxon>Weeksellaceae</taxon>
        <taxon>Chryseobacterium group</taxon>
        <taxon>Chryseobacterium</taxon>
    </lineage>
</organism>
<proteinExistence type="predicted"/>
<reference evidence="3 5" key="2">
    <citation type="submission" date="2018-06" db="EMBL/GenBank/DDBJ databases">
        <authorList>
            <consortium name="Pathogen Informatics"/>
            <person name="Doyle S."/>
        </authorList>
    </citation>
    <scope>NUCLEOTIDE SEQUENCE [LARGE SCALE GENOMIC DNA]</scope>
    <source>
        <strain evidence="3 5">NCTC11212</strain>
    </source>
</reference>
<dbReference type="RefSeq" id="WP_066675489.1">
    <property type="nucleotide sequence ID" value="NZ_CP033934.1"/>
</dbReference>
<keyword evidence="1" id="KW-0812">Transmembrane</keyword>
<reference evidence="2 4" key="1">
    <citation type="submission" date="2017-02" db="EMBL/GenBank/DDBJ databases">
        <authorList>
            <person name="Varghese N."/>
            <person name="Submissions S."/>
        </authorList>
    </citation>
    <scope>NUCLEOTIDE SEQUENCE [LARGE SCALE GENOMIC DNA]</scope>
    <source>
        <strain evidence="2 4">DSM 16775</strain>
    </source>
</reference>
<feature type="transmembrane region" description="Helical" evidence="1">
    <location>
        <begin position="181"/>
        <end position="203"/>
    </location>
</feature>
<dbReference type="EMBL" id="UAVR01000009">
    <property type="protein sequence ID" value="SQA89771.1"/>
    <property type="molecule type" value="Genomic_DNA"/>
</dbReference>
<sequence length="209" mass="24518">MVEFYKTFLFINYGLLSALIFLIFWKYIILNKTEKQYTYYIVFLFLIEFCSFILPYLLELEDTSFLYHFFIAGEFLLLTGVFIRKLSINKLFLIFSALLSMGFLFVIYGLKISFNYDLAKIISNLMIICLVAVFLIQQIKSGKNIDRFILVDASIFFYYSVSVLIFVVLSQFVNLSTESVYLIMGVNNVLSTFLYCSILYTFLKLKKLP</sequence>
<accession>A0AAX2IK95</accession>
<dbReference type="AlphaFoldDB" id="A0AAX2IK95"/>
<feature type="transmembrane region" description="Helical" evidence="1">
    <location>
        <begin position="91"/>
        <end position="112"/>
    </location>
</feature>
<feature type="transmembrane region" description="Helical" evidence="1">
    <location>
        <begin position="37"/>
        <end position="58"/>
    </location>
</feature>
<evidence type="ECO:0008006" key="6">
    <source>
        <dbReference type="Google" id="ProtNLM"/>
    </source>
</evidence>
<dbReference type="EMBL" id="FUZE01000003">
    <property type="protein sequence ID" value="SKB55370.1"/>
    <property type="molecule type" value="Genomic_DNA"/>
</dbReference>
<gene>
    <name evidence="3" type="ORF">NCTC11212_01977</name>
    <name evidence="2" type="ORF">SAMN05421800_103143</name>
</gene>
<feature type="transmembrane region" description="Helical" evidence="1">
    <location>
        <begin position="118"/>
        <end position="136"/>
    </location>
</feature>
<dbReference type="Proteomes" id="UP000251937">
    <property type="component" value="Unassembled WGS sequence"/>
</dbReference>
<evidence type="ECO:0000256" key="1">
    <source>
        <dbReference type="SAM" id="Phobius"/>
    </source>
</evidence>
<keyword evidence="1" id="KW-1133">Transmembrane helix</keyword>
<dbReference type="KEGG" id="cbp:EB354_01270"/>
<protein>
    <recommendedName>
        <fullName evidence="6">AraC family transcriptional regulator</fullName>
    </recommendedName>
</protein>
<comment type="caution">
    <text evidence="3">The sequence shown here is derived from an EMBL/GenBank/DDBJ whole genome shotgun (WGS) entry which is preliminary data.</text>
</comment>
<name>A0AAX2IK95_9FLAO</name>
<keyword evidence="1" id="KW-0472">Membrane</keyword>
<evidence type="ECO:0000313" key="2">
    <source>
        <dbReference type="EMBL" id="SKB55370.1"/>
    </source>
</evidence>
<feature type="transmembrane region" description="Helical" evidence="1">
    <location>
        <begin position="148"/>
        <end position="169"/>
    </location>
</feature>